<sequence length="390" mass="41409">MPTAVFIHGTGVRRPGFETLARHVTAGLTALRDDLRIVPYYWGDRHGATLAADGASIPPETGEDRAISDFPEWPAEEHDVAAWGVLYADPEAELALAAAAAGRAGERPPGSVSPEHLLQERLSTLAAESAEVVPEWAHALSEAATRLGGHPLLGPAAASLDPNELAVIAARALVAHTVHRALDAGHPLIPDGGSRDAWVDRIAQYLGALPGGSERGVRSRLLGAAGGLASRAVLRHRHALTHAAHPAAGDVLRYLCRSEGVRSELRATVAELAPPVVLIGHSLGGIMALDSLVTTPLPQVRLLVTVGSQAPFLYESGCLPSLVHPRPLPPHVPDWLNVYDPRDILSYVGARLFPGRVTDTAVDSRQPFPAAHSAYWTNPRVYQLIAEHLS</sequence>
<name>A0ABW6L6U1_9ACTN</name>
<proteinExistence type="predicted"/>
<dbReference type="SUPFAM" id="SSF53474">
    <property type="entry name" value="alpha/beta-Hydrolases"/>
    <property type="match status" value="1"/>
</dbReference>
<evidence type="ECO:0000313" key="1">
    <source>
        <dbReference type="EMBL" id="MFE9223182.1"/>
    </source>
</evidence>
<protein>
    <recommendedName>
        <fullName evidence="3">AB hydrolase-1 domain-containing protein</fullName>
    </recommendedName>
</protein>
<dbReference type="InterPro" id="IPR029058">
    <property type="entry name" value="AB_hydrolase_fold"/>
</dbReference>
<dbReference type="EMBL" id="JBIAFP010000001">
    <property type="protein sequence ID" value="MFE9223182.1"/>
    <property type="molecule type" value="Genomic_DNA"/>
</dbReference>
<dbReference type="Proteomes" id="UP001601288">
    <property type="component" value="Unassembled WGS sequence"/>
</dbReference>
<gene>
    <name evidence="1" type="ORF">ACFYM3_00835</name>
</gene>
<comment type="caution">
    <text evidence="1">The sequence shown here is derived from an EMBL/GenBank/DDBJ whole genome shotgun (WGS) entry which is preliminary data.</text>
</comment>
<reference evidence="1 2" key="1">
    <citation type="submission" date="2024-10" db="EMBL/GenBank/DDBJ databases">
        <title>The Natural Products Discovery Center: Release of the First 8490 Sequenced Strains for Exploring Actinobacteria Biosynthetic Diversity.</title>
        <authorList>
            <person name="Kalkreuter E."/>
            <person name="Kautsar S.A."/>
            <person name="Yang D."/>
            <person name="Bader C.D."/>
            <person name="Teijaro C.N."/>
            <person name="Fluegel L."/>
            <person name="Davis C.M."/>
            <person name="Simpson J.R."/>
            <person name="Lauterbach L."/>
            <person name="Steele A.D."/>
            <person name="Gui C."/>
            <person name="Meng S."/>
            <person name="Li G."/>
            <person name="Viehrig K."/>
            <person name="Ye F."/>
            <person name="Su P."/>
            <person name="Kiefer A.F."/>
            <person name="Nichols A."/>
            <person name="Cepeda A.J."/>
            <person name="Yan W."/>
            <person name="Fan B."/>
            <person name="Jiang Y."/>
            <person name="Adhikari A."/>
            <person name="Zheng C.-J."/>
            <person name="Schuster L."/>
            <person name="Cowan T.M."/>
            <person name="Smanski M.J."/>
            <person name="Chevrette M.G."/>
            <person name="De Carvalho L.P.S."/>
            <person name="Shen B."/>
        </authorList>
    </citation>
    <scope>NUCLEOTIDE SEQUENCE [LARGE SCALE GENOMIC DNA]</scope>
    <source>
        <strain evidence="1 2">NPDC007066</strain>
    </source>
</reference>
<dbReference type="Gene3D" id="3.40.50.1820">
    <property type="entry name" value="alpha/beta hydrolase"/>
    <property type="match status" value="1"/>
</dbReference>
<keyword evidence="2" id="KW-1185">Reference proteome</keyword>
<accession>A0ABW6L6U1</accession>
<evidence type="ECO:0000313" key="2">
    <source>
        <dbReference type="Proteomes" id="UP001601288"/>
    </source>
</evidence>
<organism evidence="1 2">
    <name type="scientific">Streptomyces massasporeus</name>
    <dbReference type="NCBI Taxonomy" id="67324"/>
    <lineage>
        <taxon>Bacteria</taxon>
        <taxon>Bacillati</taxon>
        <taxon>Actinomycetota</taxon>
        <taxon>Actinomycetes</taxon>
        <taxon>Kitasatosporales</taxon>
        <taxon>Streptomycetaceae</taxon>
        <taxon>Streptomyces</taxon>
    </lineage>
</organism>
<dbReference type="RefSeq" id="WP_358280769.1">
    <property type="nucleotide sequence ID" value="NZ_JBEYGJ010000009.1"/>
</dbReference>
<evidence type="ECO:0008006" key="3">
    <source>
        <dbReference type="Google" id="ProtNLM"/>
    </source>
</evidence>